<dbReference type="PANTHER" id="PTHR23196">
    <property type="entry name" value="PAX TRANSCRIPTION ACTIVATION DOMAIN INTERACTING PROTEIN"/>
    <property type="match status" value="1"/>
</dbReference>
<protein>
    <recommendedName>
        <fullName evidence="9">BRCT domain-containing protein</fullName>
    </recommendedName>
</protein>
<gene>
    <name evidence="7" type="ORF">CCAM_LOCUS33915</name>
</gene>
<reference evidence="7 8" key="1">
    <citation type="submission" date="2018-04" db="EMBL/GenBank/DDBJ databases">
        <authorList>
            <person name="Vogel A."/>
        </authorList>
    </citation>
    <scope>NUCLEOTIDE SEQUENCE [LARGE SCALE GENOMIC DNA]</scope>
</reference>
<evidence type="ECO:0000313" key="8">
    <source>
        <dbReference type="Proteomes" id="UP000595140"/>
    </source>
</evidence>
<dbReference type="SMART" id="SM00292">
    <property type="entry name" value="BRCT"/>
    <property type="match status" value="2"/>
</dbReference>
<dbReference type="SUPFAM" id="SSF52113">
    <property type="entry name" value="BRCT domain"/>
    <property type="match status" value="2"/>
</dbReference>
<dbReference type="PANTHER" id="PTHR23196:SF8">
    <property type="entry name" value="N-ACETYLTRANSFERASE"/>
    <property type="match status" value="1"/>
</dbReference>
<evidence type="ECO:0000256" key="4">
    <source>
        <dbReference type="SAM" id="MobiDB-lite"/>
    </source>
</evidence>
<keyword evidence="3" id="KW-0539">Nucleus</keyword>
<dbReference type="SUPFAM" id="SSF55729">
    <property type="entry name" value="Acyl-CoA N-acyltransferases (Nat)"/>
    <property type="match status" value="1"/>
</dbReference>
<feature type="domain" description="BRCT" evidence="5">
    <location>
        <begin position="480"/>
        <end position="565"/>
    </location>
</feature>
<dbReference type="AlphaFoldDB" id="A0A484MUF2"/>
<evidence type="ECO:0000256" key="2">
    <source>
        <dbReference type="ARBA" id="ARBA00022763"/>
    </source>
</evidence>
<sequence length="576" mass="64276">MHCGLQGHKDDEKGNYCFELINPNDTDVKTKSFVQEVLNIYAKELPAMKYAANTGKQSLFLDKCVSSGKYYTLILRFKNGLHCGEAVAATTYQIISADTLYTEIPLAAVRSQYQHKGIGHLLYMELKRRLQNVGIRTVLCWGDNESEGFWLKQGFTVIGQVDARGKARKLPINPNVRRVLCFPGGSSLMVSYLNNESPTNSPKHFALNLPEKNRPSLISQKQDKHVDMYCSSKEVVNQNIKTDIAHHCDADMMETVNDSYDEGANESEHENNLKQWSCSPPRTNKRTWEASFTSLNSKKVKGSYQTDCHLHSNSFLLESNENATRHKNADSLAVSQNAFKVKDCPKDPLKSSSKHYYEVTSKSYSSQGVLPLENNYQIILMNIADDNKKANLTKIIENLGGDVTSDGSRCTHVVTGKVRKTLNVCKALCSGSWIISPSWLKESYRNGRFVDEMPFILKDQDYETKYTSELKEAVLSARAHPSSLLSGYDICLAAHVQPPASMLSAIVESAGGNVVIGGMEKVKDKDKSIFVACEEDTDEALLAAEKGIRCFSSEWFMNCIMKQQLDLGASQFAVSL</sequence>
<dbReference type="InterPro" id="IPR016181">
    <property type="entry name" value="Acyl_CoA_acyltransferase"/>
</dbReference>
<accession>A0A484MUF2</accession>
<evidence type="ECO:0000313" key="7">
    <source>
        <dbReference type="EMBL" id="VFQ92139.1"/>
    </source>
</evidence>
<comment type="subcellular location">
    <subcellularLocation>
        <location evidence="1">Nucleus</location>
    </subcellularLocation>
</comment>
<dbReference type="Gene3D" id="3.40.630.30">
    <property type="match status" value="1"/>
</dbReference>
<evidence type="ECO:0008006" key="9">
    <source>
        <dbReference type="Google" id="ProtNLM"/>
    </source>
</evidence>
<evidence type="ECO:0000256" key="1">
    <source>
        <dbReference type="ARBA" id="ARBA00004123"/>
    </source>
</evidence>
<dbReference type="InterPro" id="IPR051579">
    <property type="entry name" value="DDR_Transcriptional_Reg"/>
</dbReference>
<keyword evidence="8" id="KW-1185">Reference proteome</keyword>
<dbReference type="CDD" id="cd18432">
    <property type="entry name" value="BRCT_PAXIP1_rpt6_like"/>
    <property type="match status" value="1"/>
</dbReference>
<dbReference type="PROSITE" id="PS50172">
    <property type="entry name" value="BRCT"/>
    <property type="match status" value="2"/>
</dbReference>
<evidence type="ECO:0000256" key="3">
    <source>
        <dbReference type="ARBA" id="ARBA00023242"/>
    </source>
</evidence>
<dbReference type="InterPro" id="IPR001357">
    <property type="entry name" value="BRCT_dom"/>
</dbReference>
<feature type="domain" description="BRCT" evidence="5">
    <location>
        <begin position="374"/>
        <end position="457"/>
    </location>
</feature>
<dbReference type="Pfam" id="PF00583">
    <property type="entry name" value="Acetyltransf_1"/>
    <property type="match status" value="1"/>
</dbReference>
<dbReference type="InterPro" id="IPR000182">
    <property type="entry name" value="GNAT_dom"/>
</dbReference>
<organism evidence="7 8">
    <name type="scientific">Cuscuta campestris</name>
    <dbReference type="NCBI Taxonomy" id="132261"/>
    <lineage>
        <taxon>Eukaryota</taxon>
        <taxon>Viridiplantae</taxon>
        <taxon>Streptophyta</taxon>
        <taxon>Embryophyta</taxon>
        <taxon>Tracheophyta</taxon>
        <taxon>Spermatophyta</taxon>
        <taxon>Magnoliopsida</taxon>
        <taxon>eudicotyledons</taxon>
        <taxon>Gunneridae</taxon>
        <taxon>Pentapetalae</taxon>
        <taxon>asterids</taxon>
        <taxon>lamiids</taxon>
        <taxon>Solanales</taxon>
        <taxon>Convolvulaceae</taxon>
        <taxon>Cuscuteae</taxon>
        <taxon>Cuscuta</taxon>
        <taxon>Cuscuta subgen. Grammica</taxon>
        <taxon>Cuscuta sect. Cleistogrammica</taxon>
    </lineage>
</organism>
<evidence type="ECO:0000259" key="6">
    <source>
        <dbReference type="PROSITE" id="PS51186"/>
    </source>
</evidence>
<dbReference type="OrthoDB" id="342264at2759"/>
<dbReference type="InterPro" id="IPR036420">
    <property type="entry name" value="BRCT_dom_sf"/>
</dbReference>
<evidence type="ECO:0000259" key="5">
    <source>
        <dbReference type="PROSITE" id="PS50172"/>
    </source>
</evidence>
<name>A0A484MUF2_9ASTE</name>
<dbReference type="Proteomes" id="UP000595140">
    <property type="component" value="Unassembled WGS sequence"/>
</dbReference>
<feature type="domain" description="N-acetyltransferase" evidence="6">
    <location>
        <begin position="24"/>
        <end position="177"/>
    </location>
</feature>
<dbReference type="Pfam" id="PF00533">
    <property type="entry name" value="BRCT"/>
    <property type="match status" value="1"/>
</dbReference>
<dbReference type="PROSITE" id="PS51186">
    <property type="entry name" value="GNAT"/>
    <property type="match status" value="1"/>
</dbReference>
<dbReference type="GO" id="GO:0006974">
    <property type="term" value="P:DNA damage response"/>
    <property type="evidence" value="ECO:0007669"/>
    <property type="project" value="UniProtKB-KW"/>
</dbReference>
<dbReference type="CDD" id="cd04301">
    <property type="entry name" value="NAT_SF"/>
    <property type="match status" value="1"/>
</dbReference>
<feature type="region of interest" description="Disordered" evidence="4">
    <location>
        <begin position="261"/>
        <end position="280"/>
    </location>
</feature>
<dbReference type="GO" id="GO:0016747">
    <property type="term" value="F:acyltransferase activity, transferring groups other than amino-acyl groups"/>
    <property type="evidence" value="ECO:0007669"/>
    <property type="project" value="InterPro"/>
</dbReference>
<dbReference type="GO" id="GO:0005634">
    <property type="term" value="C:nucleus"/>
    <property type="evidence" value="ECO:0007669"/>
    <property type="project" value="UniProtKB-SubCell"/>
</dbReference>
<proteinExistence type="predicted"/>
<keyword evidence="2" id="KW-0227">DNA damage</keyword>
<dbReference type="Gene3D" id="3.40.50.10190">
    <property type="entry name" value="BRCT domain"/>
    <property type="match status" value="2"/>
</dbReference>
<dbReference type="EMBL" id="OOIL02004481">
    <property type="protein sequence ID" value="VFQ92139.1"/>
    <property type="molecule type" value="Genomic_DNA"/>
</dbReference>
<dbReference type="Pfam" id="PF16589">
    <property type="entry name" value="BRCT_2"/>
    <property type="match status" value="1"/>
</dbReference>